<proteinExistence type="predicted"/>
<dbReference type="EMBL" id="ML119691">
    <property type="protein sequence ID" value="RPA80128.1"/>
    <property type="molecule type" value="Genomic_DNA"/>
</dbReference>
<dbReference type="AlphaFoldDB" id="A0A3N4I624"/>
<reference evidence="1 2" key="1">
    <citation type="journal article" date="2018" name="Nat. Ecol. Evol.">
        <title>Pezizomycetes genomes reveal the molecular basis of ectomycorrhizal truffle lifestyle.</title>
        <authorList>
            <person name="Murat C."/>
            <person name="Payen T."/>
            <person name="Noel B."/>
            <person name="Kuo A."/>
            <person name="Morin E."/>
            <person name="Chen J."/>
            <person name="Kohler A."/>
            <person name="Krizsan K."/>
            <person name="Balestrini R."/>
            <person name="Da Silva C."/>
            <person name="Montanini B."/>
            <person name="Hainaut M."/>
            <person name="Levati E."/>
            <person name="Barry K.W."/>
            <person name="Belfiori B."/>
            <person name="Cichocki N."/>
            <person name="Clum A."/>
            <person name="Dockter R.B."/>
            <person name="Fauchery L."/>
            <person name="Guy J."/>
            <person name="Iotti M."/>
            <person name="Le Tacon F."/>
            <person name="Lindquist E.A."/>
            <person name="Lipzen A."/>
            <person name="Malagnac F."/>
            <person name="Mello A."/>
            <person name="Molinier V."/>
            <person name="Miyauchi S."/>
            <person name="Poulain J."/>
            <person name="Riccioni C."/>
            <person name="Rubini A."/>
            <person name="Sitrit Y."/>
            <person name="Splivallo R."/>
            <person name="Traeger S."/>
            <person name="Wang M."/>
            <person name="Zifcakova L."/>
            <person name="Wipf D."/>
            <person name="Zambonelli A."/>
            <person name="Paolocci F."/>
            <person name="Nowrousian M."/>
            <person name="Ottonello S."/>
            <person name="Baldrian P."/>
            <person name="Spatafora J.W."/>
            <person name="Henrissat B."/>
            <person name="Nagy L.G."/>
            <person name="Aury J.M."/>
            <person name="Wincker P."/>
            <person name="Grigoriev I.V."/>
            <person name="Bonfante P."/>
            <person name="Martin F.M."/>
        </authorList>
    </citation>
    <scope>NUCLEOTIDE SEQUENCE [LARGE SCALE GENOMIC DNA]</scope>
    <source>
        <strain evidence="1 2">RN42</strain>
    </source>
</reference>
<dbReference type="Proteomes" id="UP000275078">
    <property type="component" value="Unassembled WGS sequence"/>
</dbReference>
<name>A0A3N4I624_ASCIM</name>
<keyword evidence="2" id="KW-1185">Reference proteome</keyword>
<sequence>MVLSFAHIFSGIPANSTLTWYQCPYPYAQFNCARLLIPVNHGRGLYSLSSNNLVKLPAFVPETDASWAGHVRLPYHYRNRTIWDSHYPDEHELVYVFKHGEYFRNLTGGKYTLIAMEDTPNCGFDEQVEPETQLVNLRKPLPTFLDAYDRPLLLGKVNLRRDSWFPNLGNFSDYSYEWRSHVEDRDPDEM</sequence>
<evidence type="ECO:0000313" key="1">
    <source>
        <dbReference type="EMBL" id="RPA80128.1"/>
    </source>
</evidence>
<evidence type="ECO:0000313" key="2">
    <source>
        <dbReference type="Proteomes" id="UP000275078"/>
    </source>
</evidence>
<accession>A0A3N4I624</accession>
<protein>
    <submittedName>
        <fullName evidence="1">Uncharacterized protein</fullName>
    </submittedName>
</protein>
<organism evidence="1 2">
    <name type="scientific">Ascobolus immersus RN42</name>
    <dbReference type="NCBI Taxonomy" id="1160509"/>
    <lineage>
        <taxon>Eukaryota</taxon>
        <taxon>Fungi</taxon>
        <taxon>Dikarya</taxon>
        <taxon>Ascomycota</taxon>
        <taxon>Pezizomycotina</taxon>
        <taxon>Pezizomycetes</taxon>
        <taxon>Pezizales</taxon>
        <taxon>Ascobolaceae</taxon>
        <taxon>Ascobolus</taxon>
    </lineage>
</organism>
<gene>
    <name evidence="1" type="ORF">BJ508DRAFT_327624</name>
</gene>